<comment type="caution">
    <text evidence="1">The sequence shown here is derived from an EMBL/GenBank/DDBJ whole genome shotgun (WGS) entry which is preliminary data.</text>
</comment>
<evidence type="ECO:0000313" key="1">
    <source>
        <dbReference type="EMBL" id="KAA3439450.1"/>
    </source>
</evidence>
<protein>
    <recommendedName>
        <fullName evidence="3">STAS/SEC14 domain-containing protein</fullName>
    </recommendedName>
</protein>
<sequence>MIIYQSGLITLDYDPATDILFINWPDVQDFLVPEIRQALLILVDHIKSYDIKNLLIDSSRASLDIPGTEYKEVIKEFGHNLMQTRLEKMARILTPNSTRENKVEEARQELRFPIPLRTFTDSKEAYSWLKGTLAEPA</sequence>
<name>A0A5B6TIZ2_9BACT</name>
<dbReference type="OrthoDB" id="852207at2"/>
<reference evidence="1 2" key="1">
    <citation type="submission" date="2019-07" db="EMBL/GenBank/DDBJ databases">
        <title>Rufibacter sp. nov., isolated from lake sediment.</title>
        <authorList>
            <person name="Qu J.-H."/>
        </authorList>
    </citation>
    <scope>NUCLEOTIDE SEQUENCE [LARGE SCALE GENOMIC DNA]</scope>
    <source>
        <strain evidence="1 2">NBS58-1</strain>
    </source>
</reference>
<gene>
    <name evidence="1" type="ORF">FOA19_01825</name>
</gene>
<accession>A0A5B6TIZ2</accession>
<organism evidence="1 2">
    <name type="scientific">Rufibacter hautae</name>
    <dbReference type="NCBI Taxonomy" id="2595005"/>
    <lineage>
        <taxon>Bacteria</taxon>
        <taxon>Pseudomonadati</taxon>
        <taxon>Bacteroidota</taxon>
        <taxon>Cytophagia</taxon>
        <taxon>Cytophagales</taxon>
        <taxon>Hymenobacteraceae</taxon>
        <taxon>Rufibacter</taxon>
    </lineage>
</organism>
<evidence type="ECO:0008006" key="3">
    <source>
        <dbReference type="Google" id="ProtNLM"/>
    </source>
</evidence>
<dbReference type="AlphaFoldDB" id="A0A5B6TIZ2"/>
<proteinExistence type="predicted"/>
<evidence type="ECO:0000313" key="2">
    <source>
        <dbReference type="Proteomes" id="UP000324133"/>
    </source>
</evidence>
<dbReference type="Proteomes" id="UP000324133">
    <property type="component" value="Unassembled WGS sequence"/>
</dbReference>
<dbReference type="EMBL" id="VKKY01000001">
    <property type="protein sequence ID" value="KAA3439450.1"/>
    <property type="molecule type" value="Genomic_DNA"/>
</dbReference>
<dbReference type="RefSeq" id="WP_149089093.1">
    <property type="nucleotide sequence ID" value="NZ_VKKY01000001.1"/>
</dbReference>
<keyword evidence="2" id="KW-1185">Reference proteome</keyword>